<evidence type="ECO:0000313" key="6">
    <source>
        <dbReference type="Ensembl" id="ENSCCRP00000148245.1"/>
    </source>
</evidence>
<dbReference type="Ensembl" id="ENSCCRT00000139326.1">
    <property type="protein sequence ID" value="ENSCCRP00000148245.1"/>
    <property type="gene ID" value="ENSCCRG00000033063.2"/>
</dbReference>
<dbReference type="OMA" id="TRCAFPF"/>
<accession>A0A9J8B4J6</accession>
<keyword evidence="1 2" id="KW-1015">Disulfide bond</keyword>
<sequence>MDWSAVEYLWIIVMFLSAVWTLILTAPIYWGESHGLRVIKRSFLGELFLLIQSDHGSIVRWVLLARTGQCAPLLSPAVGTLKLVSGDGTSVGSVMSLQCPSRHRAVSGSQVTCVWSSNKTHWSGGTPECKPLSRFEDHGFRLALVVSFISSAIILLMSMFFITSCLVRHVKREERRKMERERKNGASEYWQQMDVEGVELQREGLHNQKTTNNNNNNNTRGERQHTDQHIYSPGDLHTHCRCLQEGRPCPLNIHPSQFSLIFNPPTDFIINPHIGPADTSCAVPLPRYAAEDRHFCRPLRDPLWTGQHLLSPHQPPAQIMSI</sequence>
<dbReference type="InterPro" id="IPR053067">
    <property type="entry name" value="SUSD3"/>
</dbReference>
<evidence type="ECO:0000256" key="4">
    <source>
        <dbReference type="SAM" id="Phobius"/>
    </source>
</evidence>
<evidence type="ECO:0000256" key="2">
    <source>
        <dbReference type="PROSITE-ProRule" id="PRU00302"/>
    </source>
</evidence>
<feature type="disulfide bond" evidence="2">
    <location>
        <begin position="70"/>
        <end position="113"/>
    </location>
</feature>
<protein>
    <recommendedName>
        <fullName evidence="5">Sushi domain-containing protein</fullName>
    </recommendedName>
</protein>
<keyword evidence="7" id="KW-1185">Reference proteome</keyword>
<dbReference type="SUPFAM" id="SSF57535">
    <property type="entry name" value="Complement control module/SCR domain"/>
    <property type="match status" value="1"/>
</dbReference>
<feature type="compositionally biased region" description="Low complexity" evidence="3">
    <location>
        <begin position="210"/>
        <end position="219"/>
    </location>
</feature>
<keyword evidence="4" id="KW-0472">Membrane</keyword>
<dbReference type="SMART" id="SM00032">
    <property type="entry name" value="CCP"/>
    <property type="match status" value="1"/>
</dbReference>
<reference evidence="6" key="2">
    <citation type="submission" date="2025-09" db="UniProtKB">
        <authorList>
            <consortium name="Ensembl"/>
        </authorList>
    </citation>
    <scope>IDENTIFICATION</scope>
</reference>
<evidence type="ECO:0000256" key="3">
    <source>
        <dbReference type="SAM" id="MobiDB-lite"/>
    </source>
</evidence>
<feature type="domain" description="Sushi" evidence="5">
    <location>
        <begin position="68"/>
        <end position="131"/>
    </location>
</feature>
<proteinExistence type="predicted"/>
<feature type="transmembrane region" description="Helical" evidence="4">
    <location>
        <begin position="142"/>
        <end position="167"/>
    </location>
</feature>
<dbReference type="PANTHER" id="PTHR46879">
    <property type="entry name" value="SUSHI DOMAIN-CONTAINING PROTEIN 3"/>
    <property type="match status" value="1"/>
</dbReference>
<keyword evidence="4" id="KW-1133">Transmembrane helix</keyword>
<reference evidence="6" key="1">
    <citation type="submission" date="2025-08" db="UniProtKB">
        <authorList>
            <consortium name="Ensembl"/>
        </authorList>
    </citation>
    <scope>IDENTIFICATION</scope>
</reference>
<feature type="transmembrane region" description="Helical" evidence="4">
    <location>
        <begin position="7"/>
        <end position="30"/>
    </location>
</feature>
<name>A0A9J8B4J6_CYPCA</name>
<comment type="caution">
    <text evidence="2">Lacks conserved residue(s) required for the propagation of feature annotation.</text>
</comment>
<dbReference type="Gene3D" id="2.10.70.10">
    <property type="entry name" value="Complement Module, domain 1"/>
    <property type="match status" value="1"/>
</dbReference>
<dbReference type="InterPro" id="IPR035976">
    <property type="entry name" value="Sushi/SCR/CCP_sf"/>
</dbReference>
<dbReference type="GO" id="GO:0005886">
    <property type="term" value="C:plasma membrane"/>
    <property type="evidence" value="ECO:0007669"/>
    <property type="project" value="TreeGrafter"/>
</dbReference>
<dbReference type="AlphaFoldDB" id="A0A9J8B4J6"/>
<evidence type="ECO:0000259" key="5">
    <source>
        <dbReference type="PROSITE" id="PS50923"/>
    </source>
</evidence>
<dbReference type="CDD" id="cd00033">
    <property type="entry name" value="CCP"/>
    <property type="match status" value="1"/>
</dbReference>
<evidence type="ECO:0000256" key="1">
    <source>
        <dbReference type="ARBA" id="ARBA00023157"/>
    </source>
</evidence>
<keyword evidence="4" id="KW-0812">Transmembrane</keyword>
<evidence type="ECO:0000313" key="7">
    <source>
        <dbReference type="Proteomes" id="UP001108240"/>
    </source>
</evidence>
<organism evidence="6 7">
    <name type="scientific">Cyprinus carpio carpio</name>
    <dbReference type="NCBI Taxonomy" id="630221"/>
    <lineage>
        <taxon>Eukaryota</taxon>
        <taxon>Metazoa</taxon>
        <taxon>Chordata</taxon>
        <taxon>Craniata</taxon>
        <taxon>Vertebrata</taxon>
        <taxon>Euteleostomi</taxon>
        <taxon>Actinopterygii</taxon>
        <taxon>Neopterygii</taxon>
        <taxon>Teleostei</taxon>
        <taxon>Ostariophysi</taxon>
        <taxon>Cypriniformes</taxon>
        <taxon>Cyprinidae</taxon>
        <taxon>Cyprininae</taxon>
        <taxon>Cyprinus</taxon>
    </lineage>
</organism>
<dbReference type="GeneTree" id="ENSGT00940000168452"/>
<keyword evidence="2" id="KW-0768">Sushi</keyword>
<dbReference type="InterPro" id="IPR000436">
    <property type="entry name" value="Sushi_SCR_CCP_dom"/>
</dbReference>
<dbReference type="PROSITE" id="PS50923">
    <property type="entry name" value="SUSHI"/>
    <property type="match status" value="1"/>
</dbReference>
<dbReference type="Proteomes" id="UP001108240">
    <property type="component" value="Unplaced"/>
</dbReference>
<dbReference type="PANTHER" id="PTHR46879:SF1">
    <property type="entry name" value="SUSHI DOMAIN-CONTAINING PROTEIN 3"/>
    <property type="match status" value="1"/>
</dbReference>
<feature type="region of interest" description="Disordered" evidence="3">
    <location>
        <begin position="206"/>
        <end position="228"/>
    </location>
</feature>